<proteinExistence type="predicted"/>
<evidence type="ECO:0000256" key="1">
    <source>
        <dbReference type="SAM" id="MobiDB-lite"/>
    </source>
</evidence>
<dbReference type="EMBL" id="AYKW01000010">
    <property type="protein sequence ID" value="PIL32599.1"/>
    <property type="molecule type" value="Genomic_DNA"/>
</dbReference>
<evidence type="ECO:0000313" key="2">
    <source>
        <dbReference type="EMBL" id="PIL32599.1"/>
    </source>
</evidence>
<accession>A0A2G8SFQ2</accession>
<keyword evidence="3" id="KW-1185">Reference proteome</keyword>
<name>A0A2G8SFQ2_9APHY</name>
<organism evidence="2 3">
    <name type="scientific">Ganoderma sinense ZZ0214-1</name>
    <dbReference type="NCBI Taxonomy" id="1077348"/>
    <lineage>
        <taxon>Eukaryota</taxon>
        <taxon>Fungi</taxon>
        <taxon>Dikarya</taxon>
        <taxon>Basidiomycota</taxon>
        <taxon>Agaricomycotina</taxon>
        <taxon>Agaricomycetes</taxon>
        <taxon>Polyporales</taxon>
        <taxon>Polyporaceae</taxon>
        <taxon>Ganoderma</taxon>
    </lineage>
</organism>
<feature type="region of interest" description="Disordered" evidence="1">
    <location>
        <begin position="53"/>
        <end position="116"/>
    </location>
</feature>
<reference evidence="2 3" key="1">
    <citation type="journal article" date="2015" name="Sci. Rep.">
        <title>Chromosome-level genome map provides insights into diverse defense mechanisms in the medicinal fungus Ganoderma sinense.</title>
        <authorList>
            <person name="Zhu Y."/>
            <person name="Xu J."/>
            <person name="Sun C."/>
            <person name="Zhou S."/>
            <person name="Xu H."/>
            <person name="Nelson D.R."/>
            <person name="Qian J."/>
            <person name="Song J."/>
            <person name="Luo H."/>
            <person name="Xiang L."/>
            <person name="Li Y."/>
            <person name="Xu Z."/>
            <person name="Ji A."/>
            <person name="Wang L."/>
            <person name="Lu S."/>
            <person name="Hayward A."/>
            <person name="Sun W."/>
            <person name="Li X."/>
            <person name="Schwartz D.C."/>
            <person name="Wang Y."/>
            <person name="Chen S."/>
        </authorList>
    </citation>
    <scope>NUCLEOTIDE SEQUENCE [LARGE SCALE GENOMIC DNA]</scope>
    <source>
        <strain evidence="2 3">ZZ0214-1</strain>
    </source>
</reference>
<evidence type="ECO:0000313" key="3">
    <source>
        <dbReference type="Proteomes" id="UP000230002"/>
    </source>
</evidence>
<comment type="caution">
    <text evidence="2">The sequence shown here is derived from an EMBL/GenBank/DDBJ whole genome shotgun (WGS) entry which is preliminary data.</text>
</comment>
<dbReference type="Proteomes" id="UP000230002">
    <property type="component" value="Unassembled WGS sequence"/>
</dbReference>
<protein>
    <submittedName>
        <fullName evidence="2">Uncharacterized protein</fullName>
    </submittedName>
</protein>
<feature type="compositionally biased region" description="Low complexity" evidence="1">
    <location>
        <begin position="66"/>
        <end position="77"/>
    </location>
</feature>
<sequence length="116" mass="12139">MGMQLLERSSSPVRSVCTGACPGAAPAFMTLKHEYAWRAARDMNVTVGSMCRRTRGPEELSPRPIPESGEVGEPGVGTKLAMADEVAAVGERGDEGMEESEGRRGGGVPGSGRTSM</sequence>
<dbReference type="AlphaFoldDB" id="A0A2G8SFQ2"/>
<feature type="compositionally biased region" description="Basic and acidic residues" evidence="1">
    <location>
        <begin position="91"/>
        <end position="104"/>
    </location>
</feature>
<gene>
    <name evidence="2" type="ORF">GSI_05302</name>
</gene>